<evidence type="ECO:0000256" key="10">
    <source>
        <dbReference type="SAM" id="MobiDB-lite"/>
    </source>
</evidence>
<keyword evidence="5" id="KW-0809">Transit peptide</keyword>
<dbReference type="Pfam" id="PF06420">
    <property type="entry name" value="Mgm101p"/>
    <property type="match status" value="1"/>
</dbReference>
<keyword evidence="8" id="KW-0234">DNA repair</keyword>
<comment type="caution">
    <text evidence="11">The sequence shown here is derived from an EMBL/GenBank/DDBJ whole genome shotgun (WGS) entry which is preliminary data.</text>
</comment>
<proteinExistence type="inferred from homology"/>
<keyword evidence="4" id="KW-0227">DNA damage</keyword>
<evidence type="ECO:0000256" key="2">
    <source>
        <dbReference type="ARBA" id="ARBA00007053"/>
    </source>
</evidence>
<comment type="subcellular location">
    <subcellularLocation>
        <location evidence="1">Mitochondrion matrix</location>
        <location evidence="1">Mitochondrion nucleoid</location>
    </subcellularLocation>
</comment>
<keyword evidence="6" id="KW-0238">DNA-binding</keyword>
<evidence type="ECO:0000256" key="7">
    <source>
        <dbReference type="ARBA" id="ARBA00023128"/>
    </source>
</evidence>
<reference evidence="11" key="2">
    <citation type="submission" date="2023-05" db="EMBL/GenBank/DDBJ databases">
        <authorList>
            <consortium name="Lawrence Berkeley National Laboratory"/>
            <person name="Steindorff A."/>
            <person name="Hensen N."/>
            <person name="Bonometti L."/>
            <person name="Westerberg I."/>
            <person name="Brannstrom I.O."/>
            <person name="Guillou S."/>
            <person name="Cros-Aarteil S."/>
            <person name="Calhoun S."/>
            <person name="Haridas S."/>
            <person name="Kuo A."/>
            <person name="Mondo S."/>
            <person name="Pangilinan J."/>
            <person name="Riley R."/>
            <person name="Labutti K."/>
            <person name="Andreopoulos B."/>
            <person name="Lipzen A."/>
            <person name="Chen C."/>
            <person name="Yanf M."/>
            <person name="Daum C."/>
            <person name="Ng V."/>
            <person name="Clum A."/>
            <person name="Ohm R."/>
            <person name="Martin F."/>
            <person name="Silar P."/>
            <person name="Natvig D."/>
            <person name="Lalanne C."/>
            <person name="Gautier V."/>
            <person name="Ament-Velasquez S.L."/>
            <person name="Kruys A."/>
            <person name="Hutchinson M.I."/>
            <person name="Powell A.J."/>
            <person name="Barry K."/>
            <person name="Miller A.N."/>
            <person name="Grigoriev I.V."/>
            <person name="Debuchy R."/>
            <person name="Gladieux P."/>
            <person name="Thoren M.H."/>
            <person name="Johannesson H."/>
        </authorList>
    </citation>
    <scope>NUCLEOTIDE SEQUENCE</scope>
    <source>
        <strain evidence="11">CBS 359.72</strain>
    </source>
</reference>
<evidence type="ECO:0000256" key="3">
    <source>
        <dbReference type="ARBA" id="ARBA00013628"/>
    </source>
</evidence>
<evidence type="ECO:0000256" key="1">
    <source>
        <dbReference type="ARBA" id="ARBA00004436"/>
    </source>
</evidence>
<dbReference type="EMBL" id="MU857643">
    <property type="protein sequence ID" value="KAK4248051.1"/>
    <property type="molecule type" value="Genomic_DNA"/>
</dbReference>
<evidence type="ECO:0000256" key="8">
    <source>
        <dbReference type="ARBA" id="ARBA00023204"/>
    </source>
</evidence>
<protein>
    <recommendedName>
        <fullName evidence="3">Mitochondrial genome maintenance protein MGM101</fullName>
    </recommendedName>
</protein>
<dbReference type="GO" id="GO:0036297">
    <property type="term" value="P:interstrand cross-link repair"/>
    <property type="evidence" value="ECO:0007669"/>
    <property type="project" value="TreeGrafter"/>
</dbReference>
<evidence type="ECO:0000313" key="12">
    <source>
        <dbReference type="Proteomes" id="UP001303647"/>
    </source>
</evidence>
<reference evidence="11" key="1">
    <citation type="journal article" date="2023" name="Mol. Phylogenet. Evol.">
        <title>Genome-scale phylogeny and comparative genomics of the fungal order Sordariales.</title>
        <authorList>
            <person name="Hensen N."/>
            <person name="Bonometti L."/>
            <person name="Westerberg I."/>
            <person name="Brannstrom I.O."/>
            <person name="Guillou S."/>
            <person name="Cros-Aarteil S."/>
            <person name="Calhoun S."/>
            <person name="Haridas S."/>
            <person name="Kuo A."/>
            <person name="Mondo S."/>
            <person name="Pangilinan J."/>
            <person name="Riley R."/>
            <person name="LaButti K."/>
            <person name="Andreopoulos B."/>
            <person name="Lipzen A."/>
            <person name="Chen C."/>
            <person name="Yan M."/>
            <person name="Daum C."/>
            <person name="Ng V."/>
            <person name="Clum A."/>
            <person name="Steindorff A."/>
            <person name="Ohm R.A."/>
            <person name="Martin F."/>
            <person name="Silar P."/>
            <person name="Natvig D.O."/>
            <person name="Lalanne C."/>
            <person name="Gautier V."/>
            <person name="Ament-Velasquez S.L."/>
            <person name="Kruys A."/>
            <person name="Hutchinson M.I."/>
            <person name="Powell A.J."/>
            <person name="Barry K."/>
            <person name="Miller A.N."/>
            <person name="Grigoriev I.V."/>
            <person name="Debuchy R."/>
            <person name="Gladieux P."/>
            <person name="Hiltunen Thoren M."/>
            <person name="Johannesson H."/>
        </authorList>
    </citation>
    <scope>NUCLEOTIDE SEQUENCE</scope>
    <source>
        <strain evidence="11">CBS 359.72</strain>
    </source>
</reference>
<dbReference type="PANTHER" id="PTHR31404:SF0">
    <property type="entry name" value="MITOCHONDRIAL GENOME MAINTENANCE PROTEIN MGM101"/>
    <property type="match status" value="1"/>
</dbReference>
<comment type="similarity">
    <text evidence="2">Belongs to the MGM101 family.</text>
</comment>
<dbReference type="Proteomes" id="UP001303647">
    <property type="component" value="Unassembled WGS sequence"/>
</dbReference>
<dbReference type="GO" id="GO:0000725">
    <property type="term" value="P:recombinational repair"/>
    <property type="evidence" value="ECO:0007669"/>
    <property type="project" value="TreeGrafter"/>
</dbReference>
<keyword evidence="12" id="KW-1185">Reference proteome</keyword>
<dbReference type="InterPro" id="IPR009446">
    <property type="entry name" value="Mgm101"/>
</dbReference>
<keyword evidence="7" id="KW-0496">Mitochondrion</keyword>
<keyword evidence="9" id="KW-1135">Mitochondrion nucleoid</keyword>
<organism evidence="11 12">
    <name type="scientific">Corynascus novoguineensis</name>
    <dbReference type="NCBI Taxonomy" id="1126955"/>
    <lineage>
        <taxon>Eukaryota</taxon>
        <taxon>Fungi</taxon>
        <taxon>Dikarya</taxon>
        <taxon>Ascomycota</taxon>
        <taxon>Pezizomycotina</taxon>
        <taxon>Sordariomycetes</taxon>
        <taxon>Sordariomycetidae</taxon>
        <taxon>Sordariales</taxon>
        <taxon>Chaetomiaceae</taxon>
        <taxon>Corynascus</taxon>
    </lineage>
</organism>
<accession>A0AAN7CUC6</accession>
<feature type="compositionally biased region" description="Polar residues" evidence="10">
    <location>
        <begin position="69"/>
        <end position="87"/>
    </location>
</feature>
<evidence type="ECO:0000313" key="11">
    <source>
        <dbReference type="EMBL" id="KAK4248051.1"/>
    </source>
</evidence>
<evidence type="ECO:0000256" key="5">
    <source>
        <dbReference type="ARBA" id="ARBA00022946"/>
    </source>
</evidence>
<evidence type="ECO:0000256" key="6">
    <source>
        <dbReference type="ARBA" id="ARBA00023125"/>
    </source>
</evidence>
<dbReference type="GO" id="GO:0003697">
    <property type="term" value="F:single-stranded DNA binding"/>
    <property type="evidence" value="ECO:0007669"/>
    <property type="project" value="InterPro"/>
</dbReference>
<sequence length="329" mass="35469">MKSRALQAVRPLRLASPSIIPIQYLRSPARRSPILKQLARAASSSSYTAKSRTASSTPTSRARAAQTSKPSTLSHTNTKTTAASTAPANPVLDPQAAILQAATVADVDPQLAAQIPTTETSNGTSAASPAFAAALSGNANGSGWSDGAAAIDWSSSFHGLSTTPFSPETAAVLMQPLDPLDIEIKPDGIIYLPEIKYRRILNRAFGPGGWGLAPRGELVVGERVVTREYALVVHGRFIAQARGECQYFSEETIPTAGEGCKSNALLRCCKDLGIASELWDPRFIREFKKAHCQEIWVEHVVNKKRRQIWTRKDGEPSYPYQAVKAGSRM</sequence>
<gene>
    <name evidence="11" type="ORF">C7999DRAFT_31485</name>
</gene>
<dbReference type="AlphaFoldDB" id="A0AAN7CUC6"/>
<evidence type="ECO:0000256" key="9">
    <source>
        <dbReference type="ARBA" id="ARBA00023271"/>
    </source>
</evidence>
<dbReference type="GO" id="GO:0000262">
    <property type="term" value="C:mitochondrial chromosome"/>
    <property type="evidence" value="ECO:0007669"/>
    <property type="project" value="InterPro"/>
</dbReference>
<evidence type="ECO:0000256" key="4">
    <source>
        <dbReference type="ARBA" id="ARBA00022763"/>
    </source>
</evidence>
<feature type="compositionally biased region" description="Low complexity" evidence="10">
    <location>
        <begin position="48"/>
        <end position="68"/>
    </location>
</feature>
<name>A0AAN7CUC6_9PEZI</name>
<feature type="region of interest" description="Disordered" evidence="10">
    <location>
        <begin position="40"/>
        <end position="89"/>
    </location>
</feature>
<dbReference type="PANTHER" id="PTHR31404">
    <property type="entry name" value="MITOCHONDRIAL GENOME MAINTENANCE PROTEIN MGM101"/>
    <property type="match status" value="1"/>
</dbReference>